<evidence type="ECO:0000256" key="2">
    <source>
        <dbReference type="ARBA" id="ARBA00023002"/>
    </source>
</evidence>
<evidence type="ECO:0000256" key="3">
    <source>
        <dbReference type="ARBA" id="ARBA00023027"/>
    </source>
</evidence>
<dbReference type="InterPro" id="IPR020904">
    <property type="entry name" value="Sc_DH/Rdtase_CS"/>
</dbReference>
<dbReference type="EMBL" id="PXYI01000001">
    <property type="protein sequence ID" value="PSJ43260.1"/>
    <property type="molecule type" value="Genomic_DNA"/>
</dbReference>
<dbReference type="SUPFAM" id="SSF51735">
    <property type="entry name" value="NAD(P)-binding Rossmann-fold domains"/>
    <property type="match status" value="1"/>
</dbReference>
<dbReference type="PANTHER" id="PTHR43477:SF4">
    <property type="entry name" value="DEHYDROGENASE_REDUCTASE SDR FAMILY MEMBER 6"/>
    <property type="match status" value="1"/>
</dbReference>
<dbReference type="AlphaFoldDB" id="A0A2P7QZ64"/>
<dbReference type="PRINTS" id="PR00080">
    <property type="entry name" value="SDRFAMILY"/>
</dbReference>
<evidence type="ECO:0000256" key="1">
    <source>
        <dbReference type="ARBA" id="ARBA00006484"/>
    </source>
</evidence>
<dbReference type="GO" id="GO:0016491">
    <property type="term" value="F:oxidoreductase activity"/>
    <property type="evidence" value="ECO:0007669"/>
    <property type="project" value="UniProtKB-KW"/>
</dbReference>
<comment type="caution">
    <text evidence="4">The sequence shown here is derived from an EMBL/GenBank/DDBJ whole genome shotgun (WGS) entry which is preliminary data.</text>
</comment>
<dbReference type="PANTHER" id="PTHR43477">
    <property type="entry name" value="DIHYDROANTICAPSIN 7-DEHYDROGENASE"/>
    <property type="match status" value="1"/>
</dbReference>
<dbReference type="Proteomes" id="UP000241167">
    <property type="component" value="Unassembled WGS sequence"/>
</dbReference>
<evidence type="ECO:0000313" key="4">
    <source>
        <dbReference type="EMBL" id="PSJ43260.1"/>
    </source>
</evidence>
<dbReference type="Gene3D" id="3.40.50.720">
    <property type="entry name" value="NAD(P)-binding Rossmann-like Domain"/>
    <property type="match status" value="1"/>
</dbReference>
<name>A0A2P7QZ64_9SPHN</name>
<dbReference type="PRINTS" id="PR00081">
    <property type="entry name" value="GDHRDH"/>
</dbReference>
<reference evidence="4 5" key="1">
    <citation type="submission" date="2018-03" db="EMBL/GenBank/DDBJ databases">
        <title>The draft genome of Sphingosinicella sp. GL-C-18.</title>
        <authorList>
            <person name="Liu L."/>
            <person name="Li L."/>
            <person name="Liang L."/>
            <person name="Zhang X."/>
            <person name="Wang T."/>
        </authorList>
    </citation>
    <scope>NUCLEOTIDE SEQUENCE [LARGE SCALE GENOMIC DNA]</scope>
    <source>
        <strain evidence="4 5">GL-C-18</strain>
    </source>
</reference>
<dbReference type="Pfam" id="PF13561">
    <property type="entry name" value="adh_short_C2"/>
    <property type="match status" value="1"/>
</dbReference>
<gene>
    <name evidence="4" type="ORF">C7I55_02460</name>
</gene>
<sequence>MSGRLAGKIALITAAAQGIGRASAELFASEGAIVHAVDINEPGLAALDCCTAHVADLTDAAAIQRLRESVGPVDILFNCAGFVHSGTILDCDEDAWAFSNAINVTAMYRTVRAFLPAMVERGCGSIVNMSSIASSVKGIPNRFAYGTTKAAVIGLTKAVAADFVQHGVRCNAICPGTVDTPSLQQRLRDTGDYEAARAAFVGRQPMGRLGRPQELAALALYLAGDESAFTTGTVHVIDGGWVN</sequence>
<keyword evidence="5" id="KW-1185">Reference proteome</keyword>
<organism evidence="4 5">
    <name type="scientific">Allosphingosinicella deserti</name>
    <dbReference type="NCBI Taxonomy" id="2116704"/>
    <lineage>
        <taxon>Bacteria</taxon>
        <taxon>Pseudomonadati</taxon>
        <taxon>Pseudomonadota</taxon>
        <taxon>Alphaproteobacteria</taxon>
        <taxon>Sphingomonadales</taxon>
        <taxon>Sphingomonadaceae</taxon>
        <taxon>Allosphingosinicella</taxon>
    </lineage>
</organism>
<accession>A0A2P7QZ64</accession>
<dbReference type="PROSITE" id="PS00061">
    <property type="entry name" value="ADH_SHORT"/>
    <property type="match status" value="1"/>
</dbReference>
<dbReference type="OrthoDB" id="9789398at2"/>
<proteinExistence type="inferred from homology"/>
<dbReference type="InterPro" id="IPR002347">
    <property type="entry name" value="SDR_fam"/>
</dbReference>
<dbReference type="FunFam" id="3.40.50.720:FF:000084">
    <property type="entry name" value="Short-chain dehydrogenase reductase"/>
    <property type="match status" value="1"/>
</dbReference>
<dbReference type="InterPro" id="IPR051122">
    <property type="entry name" value="SDR_DHRS6-like"/>
</dbReference>
<comment type="similarity">
    <text evidence="1">Belongs to the short-chain dehydrogenases/reductases (SDR) family.</text>
</comment>
<keyword evidence="3" id="KW-0520">NAD</keyword>
<dbReference type="RefSeq" id="WP_106511278.1">
    <property type="nucleotide sequence ID" value="NZ_PXYI01000001.1"/>
</dbReference>
<evidence type="ECO:0000313" key="5">
    <source>
        <dbReference type="Proteomes" id="UP000241167"/>
    </source>
</evidence>
<protein>
    <submittedName>
        <fullName evidence="4">NAD(P)-dependent oxidoreductase</fullName>
    </submittedName>
</protein>
<keyword evidence="2" id="KW-0560">Oxidoreductase</keyword>
<dbReference type="InterPro" id="IPR036291">
    <property type="entry name" value="NAD(P)-bd_dom_sf"/>
</dbReference>